<sequence length="375" mass="41649">MAVTHHMEVTILYFAAASTATNLNSEIVGIPTDRPFLLSELGDLLVSLHPDTGLDKVLESKDVPSVHTAQAVTPSPNSSAFIASRLTPTTFLIKEYDDIYSEKPHIYAKLIQQLSTIIILDTGCGGHSSNPDVEIKELREFLETVGIEDNGGRPLNEGGRMKYIIILSHCHYDHILAVEQFSDSMILASGYSPEFLRPSRLPVHSLCQELGIETPSYSPTLVDHMHQVLSSDGKKTSITIMHTPGHTPDELAVYDGDEKMLYVGDTLYENAPIIFPKEGSIIDWMETIDELISFVGDQESQNGSVVRINAGHETAAQPALEVLTATKAFMEDVLRGREAVQRRWTKRGEETVMYEQDGKRFSLICPERLVVEARR</sequence>
<name>A0ACB7J475_PLECO</name>
<evidence type="ECO:0000313" key="1">
    <source>
        <dbReference type="EMBL" id="KAG9224854.1"/>
    </source>
</evidence>
<reference evidence="1 2" key="1">
    <citation type="journal article" date="2021" name="Appl. Environ. Microbiol.">
        <title>Genetic linkage and physical mapping for an oyster mushroom Pleurotus cornucopiae and QTL analysis for the trait cap color.</title>
        <authorList>
            <person name="Zhang Y."/>
            <person name="Gao W."/>
            <person name="Sonnenberg A."/>
            <person name="Chen Q."/>
            <person name="Zhang J."/>
            <person name="Huang C."/>
        </authorList>
    </citation>
    <scope>NUCLEOTIDE SEQUENCE [LARGE SCALE GENOMIC DNA]</scope>
    <source>
        <strain evidence="1">CCMSSC00406</strain>
    </source>
</reference>
<organism evidence="1 2">
    <name type="scientific">Pleurotus cornucopiae</name>
    <name type="common">Cornucopia mushroom</name>
    <dbReference type="NCBI Taxonomy" id="5321"/>
    <lineage>
        <taxon>Eukaryota</taxon>
        <taxon>Fungi</taxon>
        <taxon>Dikarya</taxon>
        <taxon>Basidiomycota</taxon>
        <taxon>Agaricomycotina</taxon>
        <taxon>Agaricomycetes</taxon>
        <taxon>Agaricomycetidae</taxon>
        <taxon>Agaricales</taxon>
        <taxon>Pleurotineae</taxon>
        <taxon>Pleurotaceae</taxon>
        <taxon>Pleurotus</taxon>
    </lineage>
</organism>
<proteinExistence type="predicted"/>
<keyword evidence="2" id="KW-1185">Reference proteome</keyword>
<dbReference type="Proteomes" id="UP000824881">
    <property type="component" value="Unassembled WGS sequence"/>
</dbReference>
<comment type="caution">
    <text evidence="1">The sequence shown here is derived from an EMBL/GenBank/DDBJ whole genome shotgun (WGS) entry which is preliminary data.</text>
</comment>
<evidence type="ECO:0000313" key="2">
    <source>
        <dbReference type="Proteomes" id="UP000824881"/>
    </source>
</evidence>
<dbReference type="EMBL" id="WQMT02000003">
    <property type="protein sequence ID" value="KAG9224854.1"/>
    <property type="molecule type" value="Genomic_DNA"/>
</dbReference>
<protein>
    <submittedName>
        <fullName evidence="1">Uncharacterized protein</fullName>
    </submittedName>
</protein>
<accession>A0ACB7J475</accession>
<gene>
    <name evidence="1" type="ORF">CCMSSC00406_0001995</name>
</gene>